<evidence type="ECO:0000313" key="1">
    <source>
        <dbReference type="EMBL" id="KAF8728657.1"/>
    </source>
</evidence>
<dbReference type="Proteomes" id="UP000636709">
    <property type="component" value="Unassembled WGS sequence"/>
</dbReference>
<sequence>MWFCISQVIGINVGESFESIGSKWLSSKKFLAVNIISSAALWGLWKLRNDLCFQHAVWRDMNHLLARILNLAQNWIILCPQNKVEELKSYLAKISTTARSPGMLSWRTT</sequence>
<reference evidence="1" key="1">
    <citation type="submission" date="2020-07" db="EMBL/GenBank/DDBJ databases">
        <title>Genome sequence and genetic diversity analysis of an under-domesticated orphan crop, white fonio (Digitaria exilis).</title>
        <authorList>
            <person name="Bennetzen J.L."/>
            <person name="Chen S."/>
            <person name="Ma X."/>
            <person name="Wang X."/>
            <person name="Yssel A.E.J."/>
            <person name="Chaluvadi S.R."/>
            <person name="Johnson M."/>
            <person name="Gangashetty P."/>
            <person name="Hamidou F."/>
            <person name="Sanogo M.D."/>
            <person name="Zwaenepoel A."/>
            <person name="Wallace J."/>
            <person name="Van De Peer Y."/>
            <person name="Van Deynze A."/>
        </authorList>
    </citation>
    <scope>NUCLEOTIDE SEQUENCE</scope>
    <source>
        <tissue evidence="1">Leaves</tissue>
    </source>
</reference>
<evidence type="ECO:0000313" key="2">
    <source>
        <dbReference type="Proteomes" id="UP000636709"/>
    </source>
</evidence>
<accession>A0A835KH30</accession>
<dbReference type="EMBL" id="JACEFO010001626">
    <property type="protein sequence ID" value="KAF8728657.1"/>
    <property type="molecule type" value="Genomic_DNA"/>
</dbReference>
<protein>
    <submittedName>
        <fullName evidence="1">Uncharacterized protein</fullName>
    </submittedName>
</protein>
<dbReference type="AlphaFoldDB" id="A0A835KH30"/>
<organism evidence="1 2">
    <name type="scientific">Digitaria exilis</name>
    <dbReference type="NCBI Taxonomy" id="1010633"/>
    <lineage>
        <taxon>Eukaryota</taxon>
        <taxon>Viridiplantae</taxon>
        <taxon>Streptophyta</taxon>
        <taxon>Embryophyta</taxon>
        <taxon>Tracheophyta</taxon>
        <taxon>Spermatophyta</taxon>
        <taxon>Magnoliopsida</taxon>
        <taxon>Liliopsida</taxon>
        <taxon>Poales</taxon>
        <taxon>Poaceae</taxon>
        <taxon>PACMAD clade</taxon>
        <taxon>Panicoideae</taxon>
        <taxon>Panicodae</taxon>
        <taxon>Paniceae</taxon>
        <taxon>Anthephorinae</taxon>
        <taxon>Digitaria</taxon>
    </lineage>
</organism>
<name>A0A835KH30_9POAL</name>
<keyword evidence="2" id="KW-1185">Reference proteome</keyword>
<dbReference type="OrthoDB" id="682975at2759"/>
<gene>
    <name evidence="1" type="ORF">HU200_017928</name>
</gene>
<comment type="caution">
    <text evidence="1">The sequence shown here is derived from an EMBL/GenBank/DDBJ whole genome shotgun (WGS) entry which is preliminary data.</text>
</comment>
<proteinExistence type="predicted"/>